<keyword evidence="1" id="KW-0732">Signal</keyword>
<sequence>MARLLTALLAVTLPQASWAQISSGVVTVSPAAYVSGTTATSLSFQFRFVTNLNTGDTITITADKAVWAAAATTSCTVFQDPTGINTDLAGAIATIQTSDTSTLVLTVQHLIRANGVQHLITCNSNIGIFTAASDVVTFSILATGNTAQTGIAGWTVPAVIASAGGDPITFNKRGEKIKFWLPLGTSA</sequence>
<gene>
    <name evidence="2" type="ORF">PGLA1383_LOCUS21262</name>
</gene>
<evidence type="ECO:0000313" key="2">
    <source>
        <dbReference type="EMBL" id="CAE8603041.1"/>
    </source>
</evidence>
<proteinExistence type="predicted"/>
<evidence type="ECO:0000256" key="1">
    <source>
        <dbReference type="SAM" id="SignalP"/>
    </source>
</evidence>
<keyword evidence="3" id="KW-1185">Reference proteome</keyword>
<accession>A0A813EPH9</accession>
<name>A0A813EPH9_POLGL</name>
<evidence type="ECO:0000313" key="3">
    <source>
        <dbReference type="Proteomes" id="UP000654075"/>
    </source>
</evidence>
<feature type="chain" id="PRO_5033031671" evidence="1">
    <location>
        <begin position="20"/>
        <end position="187"/>
    </location>
</feature>
<dbReference type="Proteomes" id="UP000654075">
    <property type="component" value="Unassembled WGS sequence"/>
</dbReference>
<protein>
    <submittedName>
        <fullName evidence="2">Uncharacterized protein</fullName>
    </submittedName>
</protein>
<feature type="signal peptide" evidence="1">
    <location>
        <begin position="1"/>
        <end position="19"/>
    </location>
</feature>
<dbReference type="AlphaFoldDB" id="A0A813EPH9"/>
<reference evidence="2" key="1">
    <citation type="submission" date="2021-02" db="EMBL/GenBank/DDBJ databases">
        <authorList>
            <person name="Dougan E. K."/>
            <person name="Rhodes N."/>
            <person name="Thang M."/>
            <person name="Chan C."/>
        </authorList>
    </citation>
    <scope>NUCLEOTIDE SEQUENCE</scope>
</reference>
<organism evidence="2 3">
    <name type="scientific">Polarella glacialis</name>
    <name type="common">Dinoflagellate</name>
    <dbReference type="NCBI Taxonomy" id="89957"/>
    <lineage>
        <taxon>Eukaryota</taxon>
        <taxon>Sar</taxon>
        <taxon>Alveolata</taxon>
        <taxon>Dinophyceae</taxon>
        <taxon>Suessiales</taxon>
        <taxon>Suessiaceae</taxon>
        <taxon>Polarella</taxon>
    </lineage>
</organism>
<dbReference type="EMBL" id="CAJNNV010014971">
    <property type="protein sequence ID" value="CAE8603041.1"/>
    <property type="molecule type" value="Genomic_DNA"/>
</dbReference>
<comment type="caution">
    <text evidence="2">The sequence shown here is derived from an EMBL/GenBank/DDBJ whole genome shotgun (WGS) entry which is preliminary data.</text>
</comment>